<dbReference type="SUPFAM" id="SSF46785">
    <property type="entry name" value="Winged helix' DNA-binding domain"/>
    <property type="match status" value="1"/>
</dbReference>
<evidence type="ECO:0000259" key="2">
    <source>
        <dbReference type="Pfam" id="PF03551"/>
    </source>
</evidence>
<dbReference type="KEGG" id="mseo:MSEO_39120"/>
<gene>
    <name evidence="4" type="ORF">MSEO_39120</name>
</gene>
<dbReference type="InterPro" id="IPR005149">
    <property type="entry name" value="Tscrpt_reg_PadR_N"/>
</dbReference>
<dbReference type="Pfam" id="PF10400">
    <property type="entry name" value="Vir_act_alpha_C"/>
    <property type="match status" value="1"/>
</dbReference>
<evidence type="ECO:0000256" key="1">
    <source>
        <dbReference type="SAM" id="MobiDB-lite"/>
    </source>
</evidence>
<reference evidence="4 5" key="1">
    <citation type="journal article" date="2019" name="Emerg. Microbes Infect.">
        <title>Comprehensive subspecies identification of 175 nontuberculous mycobacteria species based on 7547 genomic profiles.</title>
        <authorList>
            <person name="Matsumoto Y."/>
            <person name="Kinjo T."/>
            <person name="Motooka D."/>
            <person name="Nabeya D."/>
            <person name="Jung N."/>
            <person name="Uechi K."/>
            <person name="Horii T."/>
            <person name="Iida T."/>
            <person name="Fujita J."/>
            <person name="Nakamura S."/>
        </authorList>
    </citation>
    <scope>NUCLEOTIDE SEQUENCE [LARGE SCALE GENOMIC DNA]</scope>
    <source>
        <strain evidence="4 5">JCM 16018</strain>
    </source>
</reference>
<proteinExistence type="predicted"/>
<feature type="domain" description="Transcription regulator PadR N-terminal" evidence="2">
    <location>
        <begin position="7"/>
        <end position="80"/>
    </location>
</feature>
<dbReference type="Proteomes" id="UP000466632">
    <property type="component" value="Chromosome"/>
</dbReference>
<dbReference type="PANTHER" id="PTHR43252">
    <property type="entry name" value="TRANSCRIPTIONAL REGULATOR YQJI"/>
    <property type="match status" value="1"/>
</dbReference>
<organism evidence="4 5">
    <name type="scientific">Mycobacterium seoulense</name>
    <dbReference type="NCBI Taxonomy" id="386911"/>
    <lineage>
        <taxon>Bacteria</taxon>
        <taxon>Bacillati</taxon>
        <taxon>Actinomycetota</taxon>
        <taxon>Actinomycetes</taxon>
        <taxon>Mycobacteriales</taxon>
        <taxon>Mycobacteriaceae</taxon>
        <taxon>Mycobacterium</taxon>
    </lineage>
</organism>
<feature type="region of interest" description="Disordered" evidence="1">
    <location>
        <begin position="187"/>
        <end position="216"/>
    </location>
</feature>
<dbReference type="RefSeq" id="WP_163682921.1">
    <property type="nucleotide sequence ID" value="NZ_AP022582.1"/>
</dbReference>
<evidence type="ECO:0000313" key="5">
    <source>
        <dbReference type="Proteomes" id="UP000466632"/>
    </source>
</evidence>
<dbReference type="InterPro" id="IPR036390">
    <property type="entry name" value="WH_DNA-bd_sf"/>
</dbReference>
<dbReference type="PANTHER" id="PTHR43252:SF4">
    <property type="entry name" value="TRANSCRIPTIONAL REGULATORY PROTEIN"/>
    <property type="match status" value="1"/>
</dbReference>
<feature type="domain" description="Transcription regulator PadR C-terminal" evidence="3">
    <location>
        <begin position="92"/>
        <end position="179"/>
    </location>
</feature>
<dbReference type="AlphaFoldDB" id="A0A7I7P3E1"/>
<name>A0A7I7P3E1_9MYCO</name>
<dbReference type="Gene3D" id="1.10.10.10">
    <property type="entry name" value="Winged helix-like DNA-binding domain superfamily/Winged helix DNA-binding domain"/>
    <property type="match status" value="1"/>
</dbReference>
<dbReference type="InterPro" id="IPR018309">
    <property type="entry name" value="Tscrpt_reg_PadR_C"/>
</dbReference>
<accession>A0A7I7P3E1</accession>
<protein>
    <submittedName>
        <fullName evidence="4">PadR family transcriptional regulator</fullName>
    </submittedName>
</protein>
<keyword evidence="5" id="KW-1185">Reference proteome</keyword>
<dbReference type="InterPro" id="IPR036388">
    <property type="entry name" value="WH-like_DNA-bd_sf"/>
</dbReference>
<dbReference type="Pfam" id="PF03551">
    <property type="entry name" value="PadR"/>
    <property type="match status" value="1"/>
</dbReference>
<evidence type="ECO:0000313" key="4">
    <source>
        <dbReference type="EMBL" id="BBY03413.1"/>
    </source>
</evidence>
<evidence type="ECO:0000259" key="3">
    <source>
        <dbReference type="Pfam" id="PF10400"/>
    </source>
</evidence>
<dbReference type="EMBL" id="AP022582">
    <property type="protein sequence ID" value="BBY03413.1"/>
    <property type="molecule type" value="Genomic_DNA"/>
</dbReference>
<dbReference type="Gene3D" id="6.10.140.190">
    <property type="match status" value="1"/>
</dbReference>
<sequence length="216" mass="24584">MSLRDAVLAALLEGESSGYDLAKDFDASVANFWMATPQQLYRELDRLAEQGLIQARLVHQERRPNKRLFALTDAGRDAIREFTGQPPKPLAIRDELLVKVQAADAGDTPAVREFVSERLRWATAKLQRYERLRARVLNGRDEEEYLAQAERIGPYLTLLRGIMFEEENIRWAERALAVIDHRLSAAAESAASSPRRRAAAGRAAHPDRPRERSRRR</sequence>